<evidence type="ECO:0000256" key="13">
    <source>
        <dbReference type="PIRSR" id="PIRSR000350-2"/>
    </source>
</evidence>
<organism evidence="19">
    <name type="scientific">Rhodococcus sp. NS1</name>
    <dbReference type="NCBI Taxonomy" id="402236"/>
    <lineage>
        <taxon>Bacteria</taxon>
        <taxon>Bacillati</taxon>
        <taxon>Actinomycetota</taxon>
        <taxon>Actinomycetes</taxon>
        <taxon>Mycobacteriales</taxon>
        <taxon>Nocardiaceae</taxon>
        <taxon>Rhodococcus</taxon>
    </lineage>
</organism>
<evidence type="ECO:0000259" key="17">
    <source>
        <dbReference type="Pfam" id="PF02852"/>
    </source>
</evidence>
<dbReference type="FunFam" id="3.30.390.30:FF:000001">
    <property type="entry name" value="Dihydrolipoyl dehydrogenase"/>
    <property type="match status" value="1"/>
</dbReference>
<comment type="catalytic activity">
    <reaction evidence="12 16">
        <text>N(6)-[(R)-dihydrolipoyl]-L-lysyl-[protein] + NAD(+) = N(6)-[(R)-lipoyl]-L-lysyl-[protein] + NADH + H(+)</text>
        <dbReference type="Rhea" id="RHEA:15045"/>
        <dbReference type="Rhea" id="RHEA-COMP:10474"/>
        <dbReference type="Rhea" id="RHEA-COMP:10475"/>
        <dbReference type="ChEBI" id="CHEBI:15378"/>
        <dbReference type="ChEBI" id="CHEBI:57540"/>
        <dbReference type="ChEBI" id="CHEBI:57945"/>
        <dbReference type="ChEBI" id="CHEBI:83099"/>
        <dbReference type="ChEBI" id="CHEBI:83100"/>
        <dbReference type="EC" id="1.8.1.4"/>
    </reaction>
</comment>
<name>A0A097SQ99_9NOCA</name>
<dbReference type="GO" id="GO:0005737">
    <property type="term" value="C:cytoplasm"/>
    <property type="evidence" value="ECO:0007669"/>
    <property type="project" value="UniProtKB-SubCell"/>
</dbReference>
<evidence type="ECO:0000256" key="15">
    <source>
        <dbReference type="PIRSR" id="PIRSR000350-4"/>
    </source>
</evidence>
<dbReference type="PROSITE" id="PS00076">
    <property type="entry name" value="PYRIDINE_REDOX_1"/>
    <property type="match status" value="1"/>
</dbReference>
<dbReference type="Gene3D" id="3.50.50.60">
    <property type="entry name" value="FAD/NAD(P)-binding domain"/>
    <property type="match status" value="2"/>
</dbReference>
<evidence type="ECO:0000256" key="9">
    <source>
        <dbReference type="ARBA" id="ARBA00023027"/>
    </source>
</evidence>
<evidence type="ECO:0000256" key="12">
    <source>
        <dbReference type="ARBA" id="ARBA00049187"/>
    </source>
</evidence>
<sequence length="466" mass="49287">MTEKYDVLVVGSGPGGYVAAIRAAQHGLRTAIVERDRLGGICLNWGCIPTKALLHGADVAHTLVNLQPLGFSTSSVEFDMGRLVEFSRSVSGRLSDGIGYLMKKNDIDVVEGVARLLDKGVVAVTTADETVSEYRADHVILATGARPRPVPGVIPDGDRIWTYFDALVPTDLPKSLLVIGSGAVGVEFASLYKDLGTDVTLVEMAPQIMPVEDFAVASHVRRQFEQRGIKIHTGASVSELAAGPDTVTVTVQSTAGTVDELTVDRVLVAAGIQGNVEDLGLTELGIEVEHGFITTDQWCRTSAFGVYAIGDVAGAPCLAHKASHEAVLCVDKLAGVQHVRPLDRDYVPGCTYARPQVASLGLTEEQARATGRRLQVGQFDLQASGKALAIGEADGFVKTIFDADSGELLGAHMVGPDVTEQIQGFGIARALEATADDLAEVVFAHPTLSEAMHESVLSALGRPINM</sequence>
<evidence type="ECO:0000256" key="11">
    <source>
        <dbReference type="ARBA" id="ARBA00023284"/>
    </source>
</evidence>
<dbReference type="PRINTS" id="PR00368">
    <property type="entry name" value="FADPNR"/>
</dbReference>
<dbReference type="InterPro" id="IPR050151">
    <property type="entry name" value="Class-I_Pyr_Nuc-Dis_Oxidored"/>
</dbReference>
<keyword evidence="6 16" id="KW-0285">Flavoprotein</keyword>
<proteinExistence type="inferred from homology"/>
<dbReference type="NCBIfam" id="TIGR01350">
    <property type="entry name" value="lipoamide_DH"/>
    <property type="match status" value="1"/>
</dbReference>
<dbReference type="AlphaFoldDB" id="A0A097SQ99"/>
<keyword evidence="10" id="KW-1015">Disulfide bond</keyword>
<evidence type="ECO:0000256" key="1">
    <source>
        <dbReference type="ARBA" id="ARBA00004496"/>
    </source>
</evidence>
<feature type="binding site" evidence="14">
    <location>
        <position position="203"/>
    </location>
    <ligand>
        <name>NAD(+)</name>
        <dbReference type="ChEBI" id="CHEBI:57540"/>
    </ligand>
</feature>
<feature type="active site" description="Proton acceptor" evidence="13">
    <location>
        <position position="445"/>
    </location>
</feature>
<comment type="subcellular location">
    <subcellularLocation>
        <location evidence="1">Cytoplasm</location>
    </subcellularLocation>
</comment>
<dbReference type="InterPro" id="IPR016156">
    <property type="entry name" value="FAD/NAD-linked_Rdtase_dimer_sf"/>
</dbReference>
<keyword evidence="8 16" id="KW-0560">Oxidoreductase</keyword>
<keyword evidence="9 14" id="KW-0520">NAD</keyword>
<comment type="cofactor">
    <cofactor evidence="14 16">
        <name>FAD</name>
        <dbReference type="ChEBI" id="CHEBI:57692"/>
    </cofactor>
    <text evidence="14 16">Binds 1 FAD per subunit.</text>
</comment>
<dbReference type="Pfam" id="PF02852">
    <property type="entry name" value="Pyr_redox_dim"/>
    <property type="match status" value="1"/>
</dbReference>
<evidence type="ECO:0000256" key="6">
    <source>
        <dbReference type="ARBA" id="ARBA00022630"/>
    </source>
</evidence>
<dbReference type="InterPro" id="IPR023753">
    <property type="entry name" value="FAD/NAD-binding_dom"/>
</dbReference>
<dbReference type="SUPFAM" id="SSF51905">
    <property type="entry name" value="FAD/NAD(P)-binding domain"/>
    <property type="match status" value="1"/>
</dbReference>
<dbReference type="InterPro" id="IPR004099">
    <property type="entry name" value="Pyr_nucl-diS_OxRdtase_dimer"/>
</dbReference>
<reference evidence="19" key="1">
    <citation type="submission" date="2014-03" db="EMBL/GenBank/DDBJ databases">
        <authorList>
            <person name="Zhang G."/>
            <person name="Zhu L."/>
            <person name="Fang P."/>
        </authorList>
    </citation>
    <scope>NUCLEOTIDE SEQUENCE</scope>
    <source>
        <strain evidence="19">NS1</strain>
        <plasmid evidence="19">pNSL1</plasmid>
    </source>
</reference>
<gene>
    <name evidence="19" type="ORF">LRS1606.261</name>
</gene>
<keyword evidence="11 16" id="KW-0676">Redox-active center</keyword>
<evidence type="ECO:0000256" key="4">
    <source>
        <dbReference type="ARBA" id="ARBA00016961"/>
    </source>
</evidence>
<dbReference type="GO" id="GO:0006103">
    <property type="term" value="P:2-oxoglutarate metabolic process"/>
    <property type="evidence" value="ECO:0007669"/>
    <property type="project" value="TreeGrafter"/>
</dbReference>
<evidence type="ECO:0000313" key="19">
    <source>
        <dbReference type="EMBL" id="AIU93695.1"/>
    </source>
</evidence>
<keyword evidence="19" id="KW-0614">Plasmid</keyword>
<feature type="domain" description="Pyridine nucleotide-disulphide oxidoreductase dimerisation" evidence="17">
    <location>
        <begin position="347"/>
        <end position="455"/>
    </location>
</feature>
<accession>A0A097SQ99</accession>
<geneLocation type="plasmid" evidence="19">
    <name>pNSL1</name>
</geneLocation>
<evidence type="ECO:0000256" key="16">
    <source>
        <dbReference type="RuleBase" id="RU003692"/>
    </source>
</evidence>
<dbReference type="PRINTS" id="PR00411">
    <property type="entry name" value="PNDRDTASEI"/>
</dbReference>
<protein>
    <recommendedName>
        <fullName evidence="4 16">Dihydrolipoyl dehydrogenase</fullName>
        <ecNumber evidence="3 16">1.8.1.4</ecNumber>
    </recommendedName>
</protein>
<feature type="domain" description="FAD/NAD(P)-binding" evidence="18">
    <location>
        <begin position="5"/>
        <end position="326"/>
    </location>
</feature>
<dbReference type="PANTHER" id="PTHR22912">
    <property type="entry name" value="DISULFIDE OXIDOREDUCTASE"/>
    <property type="match status" value="1"/>
</dbReference>
<evidence type="ECO:0000256" key="10">
    <source>
        <dbReference type="ARBA" id="ARBA00023157"/>
    </source>
</evidence>
<evidence type="ECO:0000256" key="8">
    <source>
        <dbReference type="ARBA" id="ARBA00023002"/>
    </source>
</evidence>
<evidence type="ECO:0000259" key="18">
    <source>
        <dbReference type="Pfam" id="PF07992"/>
    </source>
</evidence>
<feature type="disulfide bond" description="Redox-active" evidence="15">
    <location>
        <begin position="42"/>
        <end position="47"/>
    </location>
</feature>
<comment type="similarity">
    <text evidence="2 16">Belongs to the class-I pyridine nucleotide-disulfide oxidoreductase family.</text>
</comment>
<dbReference type="PANTHER" id="PTHR22912:SF217">
    <property type="entry name" value="DIHYDROLIPOYL DEHYDROGENASE"/>
    <property type="match status" value="1"/>
</dbReference>
<dbReference type="Gene3D" id="3.30.390.30">
    <property type="match status" value="1"/>
</dbReference>
<evidence type="ECO:0000256" key="14">
    <source>
        <dbReference type="PIRSR" id="PIRSR000350-3"/>
    </source>
</evidence>
<feature type="binding site" evidence="14">
    <location>
        <position position="51"/>
    </location>
    <ligand>
        <name>FAD</name>
        <dbReference type="ChEBI" id="CHEBI:57692"/>
    </ligand>
</feature>
<dbReference type="SUPFAM" id="SSF55424">
    <property type="entry name" value="FAD/NAD-linked reductases, dimerisation (C-terminal) domain"/>
    <property type="match status" value="1"/>
</dbReference>
<dbReference type="InterPro" id="IPR036188">
    <property type="entry name" value="FAD/NAD-bd_sf"/>
</dbReference>
<keyword evidence="7 14" id="KW-0274">FAD</keyword>
<keyword evidence="14" id="KW-0547">Nucleotide-binding</keyword>
<dbReference type="InterPro" id="IPR012999">
    <property type="entry name" value="Pyr_OxRdtase_I_AS"/>
</dbReference>
<evidence type="ECO:0000256" key="7">
    <source>
        <dbReference type="ARBA" id="ARBA00022827"/>
    </source>
</evidence>
<dbReference type="EMBL" id="KJ605395">
    <property type="protein sequence ID" value="AIU93695.1"/>
    <property type="molecule type" value="Genomic_DNA"/>
</dbReference>
<dbReference type="EC" id="1.8.1.4" evidence="3 16"/>
<comment type="miscellaneous">
    <text evidence="16">The active site is a redox-active disulfide bond.</text>
</comment>
<feature type="binding site" evidence="14">
    <location>
        <position position="271"/>
    </location>
    <ligand>
        <name>NAD(+)</name>
        <dbReference type="ChEBI" id="CHEBI:57540"/>
    </ligand>
</feature>
<evidence type="ECO:0000256" key="5">
    <source>
        <dbReference type="ARBA" id="ARBA00022490"/>
    </source>
</evidence>
<keyword evidence="5" id="KW-0963">Cytoplasm</keyword>
<evidence type="ECO:0000256" key="2">
    <source>
        <dbReference type="ARBA" id="ARBA00007532"/>
    </source>
</evidence>
<dbReference type="GO" id="GO:0050660">
    <property type="term" value="F:flavin adenine dinucleotide binding"/>
    <property type="evidence" value="ECO:0007669"/>
    <property type="project" value="InterPro"/>
</dbReference>
<evidence type="ECO:0000256" key="3">
    <source>
        <dbReference type="ARBA" id="ARBA00012608"/>
    </source>
</evidence>
<dbReference type="Pfam" id="PF07992">
    <property type="entry name" value="Pyr_redox_2"/>
    <property type="match status" value="1"/>
</dbReference>
<dbReference type="InterPro" id="IPR001100">
    <property type="entry name" value="Pyr_nuc-diS_OxRdtase"/>
</dbReference>
<dbReference type="InterPro" id="IPR006258">
    <property type="entry name" value="Lipoamide_DH"/>
</dbReference>
<dbReference type="PIRSF" id="PIRSF000350">
    <property type="entry name" value="Mercury_reductase_MerA"/>
    <property type="match status" value="1"/>
</dbReference>
<dbReference type="GO" id="GO:0004148">
    <property type="term" value="F:dihydrolipoyl dehydrogenase (NADH) activity"/>
    <property type="evidence" value="ECO:0007669"/>
    <property type="project" value="UniProtKB-EC"/>
</dbReference>
<feature type="binding site" evidence="14">
    <location>
        <begin position="180"/>
        <end position="187"/>
    </location>
    <ligand>
        <name>NAD(+)</name>
        <dbReference type="ChEBI" id="CHEBI:57540"/>
    </ligand>
</feature>
<feature type="binding site" evidence="14">
    <location>
        <position position="311"/>
    </location>
    <ligand>
        <name>FAD</name>
        <dbReference type="ChEBI" id="CHEBI:57692"/>
    </ligand>
</feature>